<dbReference type="AlphaFoldDB" id="A0A2G8LK32"/>
<evidence type="ECO:0000256" key="1">
    <source>
        <dbReference type="SAM" id="MobiDB-lite"/>
    </source>
</evidence>
<gene>
    <name evidence="2" type="ORF">BSL78_02448</name>
</gene>
<reference evidence="2 3" key="1">
    <citation type="journal article" date="2017" name="PLoS Biol.">
        <title>The sea cucumber genome provides insights into morphological evolution and visceral regeneration.</title>
        <authorList>
            <person name="Zhang X."/>
            <person name="Sun L."/>
            <person name="Yuan J."/>
            <person name="Sun Y."/>
            <person name="Gao Y."/>
            <person name="Zhang L."/>
            <person name="Li S."/>
            <person name="Dai H."/>
            <person name="Hamel J.F."/>
            <person name="Liu C."/>
            <person name="Yu Y."/>
            <person name="Liu S."/>
            <person name="Lin W."/>
            <person name="Guo K."/>
            <person name="Jin S."/>
            <person name="Xu P."/>
            <person name="Storey K.B."/>
            <person name="Huan P."/>
            <person name="Zhang T."/>
            <person name="Zhou Y."/>
            <person name="Zhang J."/>
            <person name="Lin C."/>
            <person name="Li X."/>
            <person name="Xing L."/>
            <person name="Huo D."/>
            <person name="Sun M."/>
            <person name="Wang L."/>
            <person name="Mercier A."/>
            <person name="Li F."/>
            <person name="Yang H."/>
            <person name="Xiang J."/>
        </authorList>
    </citation>
    <scope>NUCLEOTIDE SEQUENCE [LARGE SCALE GENOMIC DNA]</scope>
    <source>
        <strain evidence="2">Shaxun</strain>
        <tissue evidence="2">Muscle</tissue>
    </source>
</reference>
<organism evidence="2 3">
    <name type="scientific">Stichopus japonicus</name>
    <name type="common">Sea cucumber</name>
    <dbReference type="NCBI Taxonomy" id="307972"/>
    <lineage>
        <taxon>Eukaryota</taxon>
        <taxon>Metazoa</taxon>
        <taxon>Echinodermata</taxon>
        <taxon>Eleutherozoa</taxon>
        <taxon>Echinozoa</taxon>
        <taxon>Holothuroidea</taxon>
        <taxon>Aspidochirotacea</taxon>
        <taxon>Aspidochirotida</taxon>
        <taxon>Stichopodidae</taxon>
        <taxon>Apostichopus</taxon>
    </lineage>
</organism>
<dbReference type="Proteomes" id="UP000230750">
    <property type="component" value="Unassembled WGS sequence"/>
</dbReference>
<name>A0A2G8LK32_STIJA</name>
<dbReference type="EMBL" id="MRZV01000052">
    <property type="protein sequence ID" value="PIK60604.1"/>
    <property type="molecule type" value="Genomic_DNA"/>
</dbReference>
<accession>A0A2G8LK32</accession>
<feature type="region of interest" description="Disordered" evidence="1">
    <location>
        <begin position="22"/>
        <end position="62"/>
    </location>
</feature>
<feature type="compositionally biased region" description="Low complexity" evidence="1">
    <location>
        <begin position="34"/>
        <end position="44"/>
    </location>
</feature>
<comment type="caution">
    <text evidence="2">The sequence shown here is derived from an EMBL/GenBank/DDBJ whole genome shotgun (WGS) entry which is preliminary data.</text>
</comment>
<evidence type="ECO:0000313" key="2">
    <source>
        <dbReference type="EMBL" id="PIK60604.1"/>
    </source>
</evidence>
<evidence type="ECO:0000313" key="3">
    <source>
        <dbReference type="Proteomes" id="UP000230750"/>
    </source>
</evidence>
<proteinExistence type="predicted"/>
<sequence length="101" mass="11042">MTSFGRKDGSWFTLISFTFLGDPVNPPAGPTGDPESQSAASPESEGVDQANIEPNVEGGPEVLEPYQFEPVKRAEIEAPKHIEEQTRSELLQGTYKTVKSY</sequence>
<protein>
    <submittedName>
        <fullName evidence="2">Uncharacterized protein</fullName>
    </submittedName>
</protein>
<keyword evidence="3" id="KW-1185">Reference proteome</keyword>